<proteinExistence type="predicted"/>
<organism evidence="1 2">
    <name type="scientific">Lactuca virosa</name>
    <dbReference type="NCBI Taxonomy" id="75947"/>
    <lineage>
        <taxon>Eukaryota</taxon>
        <taxon>Viridiplantae</taxon>
        <taxon>Streptophyta</taxon>
        <taxon>Embryophyta</taxon>
        <taxon>Tracheophyta</taxon>
        <taxon>Spermatophyta</taxon>
        <taxon>Magnoliopsida</taxon>
        <taxon>eudicotyledons</taxon>
        <taxon>Gunneridae</taxon>
        <taxon>Pentapetalae</taxon>
        <taxon>asterids</taxon>
        <taxon>campanulids</taxon>
        <taxon>Asterales</taxon>
        <taxon>Asteraceae</taxon>
        <taxon>Cichorioideae</taxon>
        <taxon>Cichorieae</taxon>
        <taxon>Lactucinae</taxon>
        <taxon>Lactuca</taxon>
    </lineage>
</organism>
<dbReference type="Proteomes" id="UP001157418">
    <property type="component" value="Unassembled WGS sequence"/>
</dbReference>
<reference evidence="1 2" key="1">
    <citation type="submission" date="2022-01" db="EMBL/GenBank/DDBJ databases">
        <authorList>
            <person name="Xiong W."/>
            <person name="Schranz E."/>
        </authorList>
    </citation>
    <scope>NUCLEOTIDE SEQUENCE [LARGE SCALE GENOMIC DNA]</scope>
</reference>
<evidence type="ECO:0000313" key="2">
    <source>
        <dbReference type="Proteomes" id="UP001157418"/>
    </source>
</evidence>
<protein>
    <submittedName>
        <fullName evidence="1">Uncharacterized protein</fullName>
    </submittedName>
</protein>
<sequence>MEGLQDHEQLLSLGLAIVINYGRERKMKRKRMDRFLSLDTNGVSEGKIFSFLEIREIMLKEKKTGKGNIDADGKGLHLIHLLLTTATSLDENKLDLAILESPKIVSKYIFEWRLCAKGGSLFCRRIGGKACDTPVAFSCNDNEGTNTRR</sequence>
<keyword evidence="2" id="KW-1185">Reference proteome</keyword>
<evidence type="ECO:0000313" key="1">
    <source>
        <dbReference type="EMBL" id="CAH1453892.1"/>
    </source>
</evidence>
<comment type="caution">
    <text evidence="1">The sequence shown here is derived from an EMBL/GenBank/DDBJ whole genome shotgun (WGS) entry which is preliminary data.</text>
</comment>
<dbReference type="AlphaFoldDB" id="A0AAU9PU05"/>
<gene>
    <name evidence="1" type="ORF">LVIROSA_LOCUS39101</name>
</gene>
<accession>A0AAU9PU05</accession>
<name>A0AAU9PU05_9ASTR</name>
<dbReference type="EMBL" id="CAKMRJ010005745">
    <property type="protein sequence ID" value="CAH1453892.1"/>
    <property type="molecule type" value="Genomic_DNA"/>
</dbReference>